<dbReference type="EMBL" id="QPJD01000044">
    <property type="protein sequence ID" value="RCW40075.1"/>
    <property type="molecule type" value="Genomic_DNA"/>
</dbReference>
<protein>
    <submittedName>
        <fullName evidence="2">Uncharacterized protein</fullName>
    </submittedName>
</protein>
<name>A0A368VFY0_9BACL</name>
<gene>
    <name evidence="2" type="ORF">DFP97_1447</name>
</gene>
<keyword evidence="3" id="KW-1185">Reference proteome</keyword>
<dbReference type="OrthoDB" id="2649733at2"/>
<keyword evidence="1" id="KW-0472">Membrane</keyword>
<dbReference type="RefSeq" id="WP_114384290.1">
    <property type="nucleotide sequence ID" value="NZ_QPJD01000044.1"/>
</dbReference>
<comment type="caution">
    <text evidence="2">The sequence shown here is derived from an EMBL/GenBank/DDBJ whole genome shotgun (WGS) entry which is preliminary data.</text>
</comment>
<reference evidence="2 3" key="1">
    <citation type="submission" date="2018-07" db="EMBL/GenBank/DDBJ databases">
        <title>Genomic Encyclopedia of Type Strains, Phase III (KMG-III): the genomes of soil and plant-associated and newly described type strains.</title>
        <authorList>
            <person name="Whitman W."/>
        </authorList>
    </citation>
    <scope>NUCLEOTIDE SEQUENCE [LARGE SCALE GENOMIC DNA]</scope>
    <source>
        <strain evidence="2 3">CECT 7506</strain>
    </source>
</reference>
<keyword evidence="1" id="KW-1133">Transmembrane helix</keyword>
<organism evidence="2 3">
    <name type="scientific">Paenibacillus prosopidis</name>
    <dbReference type="NCBI Taxonomy" id="630520"/>
    <lineage>
        <taxon>Bacteria</taxon>
        <taxon>Bacillati</taxon>
        <taxon>Bacillota</taxon>
        <taxon>Bacilli</taxon>
        <taxon>Bacillales</taxon>
        <taxon>Paenibacillaceae</taxon>
        <taxon>Paenibacillus</taxon>
    </lineage>
</organism>
<accession>A0A368VFY0</accession>
<evidence type="ECO:0000256" key="1">
    <source>
        <dbReference type="SAM" id="Phobius"/>
    </source>
</evidence>
<keyword evidence="1" id="KW-0812">Transmembrane</keyword>
<evidence type="ECO:0000313" key="2">
    <source>
        <dbReference type="EMBL" id="RCW40075.1"/>
    </source>
</evidence>
<evidence type="ECO:0000313" key="3">
    <source>
        <dbReference type="Proteomes" id="UP000252415"/>
    </source>
</evidence>
<dbReference type="Proteomes" id="UP000252415">
    <property type="component" value="Unassembled WGS sequence"/>
</dbReference>
<feature type="transmembrane region" description="Helical" evidence="1">
    <location>
        <begin position="39"/>
        <end position="56"/>
    </location>
</feature>
<proteinExistence type="predicted"/>
<dbReference type="AlphaFoldDB" id="A0A368VFY0"/>
<sequence>MKKYNIMRPLLLIVMALLVKSLVTNFCMVFGMEQGPAENIGFISMLITAIVFYSRIARKRRK</sequence>